<feature type="region of interest" description="Disordered" evidence="1">
    <location>
        <begin position="368"/>
        <end position="418"/>
    </location>
</feature>
<protein>
    <submittedName>
        <fullName evidence="3">Uncharacterized protein</fullName>
    </submittedName>
</protein>
<feature type="region of interest" description="Disordered" evidence="1">
    <location>
        <begin position="272"/>
        <end position="310"/>
    </location>
</feature>
<feature type="region of interest" description="Disordered" evidence="1">
    <location>
        <begin position="191"/>
        <end position="210"/>
    </location>
</feature>
<reference evidence="3 4" key="1">
    <citation type="journal article" date="2018" name="Evol. Lett.">
        <title>Horizontal gene cluster transfer increased hallucinogenic mushroom diversity.</title>
        <authorList>
            <person name="Reynolds H.T."/>
            <person name="Vijayakumar V."/>
            <person name="Gluck-Thaler E."/>
            <person name="Korotkin H.B."/>
            <person name="Matheny P.B."/>
            <person name="Slot J.C."/>
        </authorList>
    </citation>
    <scope>NUCLEOTIDE SEQUENCE [LARGE SCALE GENOMIC DNA]</scope>
    <source>
        <strain evidence="3 4">2631</strain>
    </source>
</reference>
<name>A0A409WES6_PSICY</name>
<gene>
    <name evidence="3" type="ORF">CVT25_014836</name>
</gene>
<dbReference type="EMBL" id="NHYD01003445">
    <property type="protein sequence ID" value="PPQ77019.1"/>
    <property type="molecule type" value="Genomic_DNA"/>
</dbReference>
<evidence type="ECO:0000256" key="2">
    <source>
        <dbReference type="SAM" id="Phobius"/>
    </source>
</evidence>
<feature type="region of interest" description="Disordered" evidence="1">
    <location>
        <begin position="127"/>
        <end position="184"/>
    </location>
</feature>
<feature type="compositionally biased region" description="Low complexity" evidence="1">
    <location>
        <begin position="198"/>
        <end position="210"/>
    </location>
</feature>
<keyword evidence="2" id="KW-0472">Membrane</keyword>
<feature type="transmembrane region" description="Helical" evidence="2">
    <location>
        <begin position="27"/>
        <end position="52"/>
    </location>
</feature>
<dbReference type="Proteomes" id="UP000283269">
    <property type="component" value="Unassembled WGS sequence"/>
</dbReference>
<feature type="compositionally biased region" description="Low complexity" evidence="1">
    <location>
        <begin position="157"/>
        <end position="173"/>
    </location>
</feature>
<organism evidence="3 4">
    <name type="scientific">Psilocybe cyanescens</name>
    <dbReference type="NCBI Taxonomy" id="93625"/>
    <lineage>
        <taxon>Eukaryota</taxon>
        <taxon>Fungi</taxon>
        <taxon>Dikarya</taxon>
        <taxon>Basidiomycota</taxon>
        <taxon>Agaricomycotina</taxon>
        <taxon>Agaricomycetes</taxon>
        <taxon>Agaricomycetidae</taxon>
        <taxon>Agaricales</taxon>
        <taxon>Agaricineae</taxon>
        <taxon>Strophariaceae</taxon>
        <taxon>Psilocybe</taxon>
    </lineage>
</organism>
<dbReference type="InParanoid" id="A0A409WES6"/>
<keyword evidence="2" id="KW-1133">Transmembrane helix</keyword>
<dbReference type="OrthoDB" id="3062721at2759"/>
<accession>A0A409WES6</accession>
<keyword evidence="4" id="KW-1185">Reference proteome</keyword>
<proteinExistence type="predicted"/>
<evidence type="ECO:0000256" key="1">
    <source>
        <dbReference type="SAM" id="MobiDB-lite"/>
    </source>
</evidence>
<evidence type="ECO:0000313" key="4">
    <source>
        <dbReference type="Proteomes" id="UP000283269"/>
    </source>
</evidence>
<feature type="compositionally biased region" description="Low complexity" evidence="1">
    <location>
        <begin position="288"/>
        <end position="303"/>
    </location>
</feature>
<evidence type="ECO:0000313" key="3">
    <source>
        <dbReference type="EMBL" id="PPQ77019.1"/>
    </source>
</evidence>
<keyword evidence="2" id="KW-0812">Transmembrane</keyword>
<feature type="compositionally biased region" description="Basic residues" evidence="1">
    <location>
        <begin position="381"/>
        <end position="392"/>
    </location>
</feature>
<dbReference type="AlphaFoldDB" id="A0A409WES6"/>
<comment type="caution">
    <text evidence="3">The sequence shown here is derived from an EMBL/GenBank/DDBJ whole genome shotgun (WGS) entry which is preliminary data.</text>
</comment>
<sequence>MPRKPLHENANDQQLTVLDKNNDRTPILIFISAQALGHLGLAVSIFAIWFGWLLPASVTTTIVPEGSEIKKAKPRLPSRHVRRSTIDAGRATIPPPTPIRRASAPVNLTPILVPHPEDVQTNSRRVYFTDSPPAPIIRRNTIPEQKSNDIEQLVNQAVLSSASGSPRSSTSTLPTPPAPPSLDGLEEVVHVTHDSDSSPHSSKASLPKPASRLQKFKLGFHGKGHRPEPLEKLVDQASIASTETTVSEPGKRASGGIVAGWTLSRNKTAPDVTAIESASPSPSRLSFARRMSPSRPATSPATPNSGRCNDCLSPTFISRKAQKRVSAPIPRTSPYGAPYFATPPLLVNNDYPAYLKGLPQFEDEIHSVPSHASDGEDMERHRGRTSSIRRVKLNAAPRVPTNRRSASVDWTPRQESNL</sequence>
<dbReference type="STRING" id="93625.A0A409WES6"/>